<accession>A0A2D0N5U1</accession>
<reference evidence="3 4" key="1">
    <citation type="submission" date="2017-10" db="EMBL/GenBank/DDBJ databases">
        <title>The draft genome sequence of Lewinella nigricans NBRC 102662.</title>
        <authorList>
            <person name="Wang K."/>
        </authorList>
    </citation>
    <scope>NUCLEOTIDE SEQUENCE [LARGE SCALE GENOMIC DNA]</scope>
    <source>
        <strain evidence="3 4">NBRC 102662</strain>
    </source>
</reference>
<dbReference type="InterPro" id="IPR055378">
    <property type="entry name" value="GH3_C"/>
</dbReference>
<keyword evidence="4" id="KW-1185">Reference proteome</keyword>
<dbReference type="InterPro" id="IPR004993">
    <property type="entry name" value="GH3"/>
</dbReference>
<evidence type="ECO:0000313" key="3">
    <source>
        <dbReference type="EMBL" id="PHN03760.1"/>
    </source>
</evidence>
<evidence type="ECO:0000259" key="1">
    <source>
        <dbReference type="Pfam" id="PF23571"/>
    </source>
</evidence>
<dbReference type="Pfam" id="PF23571">
    <property type="entry name" value="GH3_M"/>
    <property type="match status" value="1"/>
</dbReference>
<dbReference type="RefSeq" id="WP_099152793.1">
    <property type="nucleotide sequence ID" value="NZ_PDUD01000029.1"/>
</dbReference>
<dbReference type="PANTHER" id="PTHR31901:SF9">
    <property type="entry name" value="GH3 DOMAIN-CONTAINING PROTEIN"/>
    <property type="match status" value="1"/>
</dbReference>
<evidence type="ECO:0000313" key="4">
    <source>
        <dbReference type="Proteomes" id="UP000223913"/>
    </source>
</evidence>
<dbReference type="EMBL" id="PDUD01000029">
    <property type="protein sequence ID" value="PHN03760.1"/>
    <property type="molecule type" value="Genomic_DNA"/>
</dbReference>
<gene>
    <name evidence="3" type="ORF">CRP01_24735</name>
</gene>
<dbReference type="Proteomes" id="UP000223913">
    <property type="component" value="Unassembled WGS sequence"/>
</dbReference>
<dbReference type="GO" id="GO:0016881">
    <property type="term" value="F:acid-amino acid ligase activity"/>
    <property type="evidence" value="ECO:0007669"/>
    <property type="project" value="TreeGrafter"/>
</dbReference>
<feature type="domain" description="GH3 C-terminal" evidence="2">
    <location>
        <begin position="390"/>
        <end position="494"/>
    </location>
</feature>
<dbReference type="Pfam" id="PF03321">
    <property type="entry name" value="GH3"/>
    <property type="match status" value="1"/>
</dbReference>
<evidence type="ECO:0000259" key="2">
    <source>
        <dbReference type="Pfam" id="PF23572"/>
    </source>
</evidence>
<dbReference type="AlphaFoldDB" id="A0A2D0N5U1"/>
<feature type="domain" description="GH3 middle" evidence="1">
    <location>
        <begin position="298"/>
        <end position="365"/>
    </location>
</feature>
<dbReference type="OrthoDB" id="5678283at2"/>
<sequence>MPKLGDLIKRNALLANRFQRKHLKPKTQQKRVLRRLLRRAAPTSFGQYYHFKKILHSDKFIAEFQRQVPLFDYDSMYNKWWDLTLNGVENVSWPGKIKYFALSSGTSGAPSKQIPVSEDAIRVMKKGAMRLFFTLPRFKAEIDLFTRGMLMLGGSTDLEIQNGHFQGDLSGINAGKLPLWLRPYYKPGTKISRIRNWNERIEEIAKNAPQWDVGIIVGIPAWLQLVMEKIIDYHQADTIHDIWPNLKMCIHGGVHFEPYRKGFAKLTARPLIYVDTYLASEGFFAFQARPDHPAMRLLTNHGIFYEFIPFTEENFDPDGQLIGQPRALPLSKVKEGVNYALVISSCSGAWRYLIGDTVQFTDKQNAEIIITGRTKHYLSICGEHLTVDNMNQGIQTVEKQLDISIPEYTVAAVHHGNFYAHQWYIGSDRPIGAEKIRAVLDASLQTVNADYATERTSVLREVFVQVLPVAYFYQFLARHGKLGGQHKFPRVLKKDQYREWCDFVEEQKTSRNPGHRPRIT</sequence>
<comment type="caution">
    <text evidence="3">The sequence shown here is derived from an EMBL/GenBank/DDBJ whole genome shotgun (WGS) entry which is preliminary data.</text>
</comment>
<proteinExistence type="predicted"/>
<name>A0A2D0N5U1_FLAN2</name>
<dbReference type="GO" id="GO:0005737">
    <property type="term" value="C:cytoplasm"/>
    <property type="evidence" value="ECO:0007669"/>
    <property type="project" value="TreeGrafter"/>
</dbReference>
<protein>
    <submittedName>
        <fullName evidence="3">GH3 auxin-responsive promoter</fullName>
    </submittedName>
</protein>
<organism evidence="3 4">
    <name type="scientific">Flavilitoribacter nigricans (strain ATCC 23147 / DSM 23189 / NBRC 102662 / NCIMB 1420 / SS-2)</name>
    <name type="common">Lewinella nigricans</name>
    <dbReference type="NCBI Taxonomy" id="1122177"/>
    <lineage>
        <taxon>Bacteria</taxon>
        <taxon>Pseudomonadati</taxon>
        <taxon>Bacteroidota</taxon>
        <taxon>Saprospiria</taxon>
        <taxon>Saprospirales</taxon>
        <taxon>Lewinellaceae</taxon>
        <taxon>Flavilitoribacter</taxon>
    </lineage>
</organism>
<dbReference type="PANTHER" id="PTHR31901">
    <property type="entry name" value="GH3 DOMAIN-CONTAINING PROTEIN"/>
    <property type="match status" value="1"/>
</dbReference>
<dbReference type="Pfam" id="PF23572">
    <property type="entry name" value="GH3_C"/>
    <property type="match status" value="1"/>
</dbReference>
<dbReference type="InterPro" id="IPR055377">
    <property type="entry name" value="GH3_M"/>
</dbReference>